<evidence type="ECO:0000259" key="5">
    <source>
        <dbReference type="Pfam" id="PF22624"/>
    </source>
</evidence>
<feature type="domain" description="4'-phosphopantetheinyl transferase" evidence="4">
    <location>
        <begin position="123"/>
        <end position="193"/>
    </location>
</feature>
<dbReference type="Proteomes" id="UP000198324">
    <property type="component" value="Unassembled WGS sequence"/>
</dbReference>
<dbReference type="GO" id="GO:0019878">
    <property type="term" value="P:lysine biosynthetic process via aminoadipic acid"/>
    <property type="evidence" value="ECO:0007669"/>
    <property type="project" value="TreeGrafter"/>
</dbReference>
<dbReference type="GO" id="GO:0008897">
    <property type="term" value="F:holo-[acyl-carrier-protein] synthase activity"/>
    <property type="evidence" value="ECO:0007669"/>
    <property type="project" value="InterPro"/>
</dbReference>
<dbReference type="EMBL" id="FZOC01000005">
    <property type="protein sequence ID" value="SNS08432.1"/>
    <property type="molecule type" value="Genomic_DNA"/>
</dbReference>
<dbReference type="PANTHER" id="PTHR12215">
    <property type="entry name" value="PHOSPHOPANTETHEINE TRANSFERASE"/>
    <property type="match status" value="1"/>
</dbReference>
<evidence type="ECO:0000256" key="3">
    <source>
        <dbReference type="SAM" id="MobiDB-lite"/>
    </source>
</evidence>
<evidence type="ECO:0000259" key="4">
    <source>
        <dbReference type="Pfam" id="PF01648"/>
    </source>
</evidence>
<dbReference type="GO" id="GO:0005829">
    <property type="term" value="C:cytosol"/>
    <property type="evidence" value="ECO:0007669"/>
    <property type="project" value="TreeGrafter"/>
</dbReference>
<feature type="domain" description="4'-phosphopantetheinyl transferase N-terminal" evidence="5">
    <location>
        <begin position="37"/>
        <end position="116"/>
    </location>
</feature>
<dbReference type="Pfam" id="PF01648">
    <property type="entry name" value="ACPS"/>
    <property type="match status" value="1"/>
</dbReference>
<comment type="similarity">
    <text evidence="1">Belongs to the P-Pant transferase superfamily. Gsp/Sfp/HetI/AcpT family.</text>
</comment>
<evidence type="ECO:0000256" key="1">
    <source>
        <dbReference type="ARBA" id="ARBA00010990"/>
    </source>
</evidence>
<keyword evidence="7" id="KW-1185">Reference proteome</keyword>
<dbReference type="SUPFAM" id="SSF56214">
    <property type="entry name" value="4'-phosphopantetheinyl transferase"/>
    <property type="match status" value="2"/>
</dbReference>
<dbReference type="PANTHER" id="PTHR12215:SF10">
    <property type="entry name" value="L-AMINOADIPATE-SEMIALDEHYDE DEHYDROGENASE-PHOSPHOPANTETHEINYL TRANSFERASE"/>
    <property type="match status" value="1"/>
</dbReference>
<dbReference type="Gene3D" id="3.90.470.20">
    <property type="entry name" value="4'-phosphopantetheinyl transferase domain"/>
    <property type="match status" value="2"/>
</dbReference>
<accession>A0A239BLB6</accession>
<evidence type="ECO:0000256" key="2">
    <source>
        <dbReference type="ARBA" id="ARBA00022679"/>
    </source>
</evidence>
<dbReference type="InterPro" id="IPR008278">
    <property type="entry name" value="4-PPantetheinyl_Trfase_dom"/>
</dbReference>
<dbReference type="InterPro" id="IPR050559">
    <property type="entry name" value="P-Pant_transferase_sf"/>
</dbReference>
<gene>
    <name evidence="6" type="ORF">SAMN04488503_2652</name>
</gene>
<keyword evidence="2 6" id="KW-0808">Transferase</keyword>
<evidence type="ECO:0000313" key="7">
    <source>
        <dbReference type="Proteomes" id="UP000198324"/>
    </source>
</evidence>
<dbReference type="InterPro" id="IPR037143">
    <property type="entry name" value="4-PPantetheinyl_Trfase_dom_sf"/>
</dbReference>
<evidence type="ECO:0000313" key="6">
    <source>
        <dbReference type="EMBL" id="SNS08432.1"/>
    </source>
</evidence>
<protein>
    <submittedName>
        <fullName evidence="6">Phosphopantetheinyl transferase</fullName>
    </submittedName>
</protein>
<organism evidence="6 7">
    <name type="scientific">Humidesulfovibrio mexicanus</name>
    <dbReference type="NCBI Taxonomy" id="147047"/>
    <lineage>
        <taxon>Bacteria</taxon>
        <taxon>Pseudomonadati</taxon>
        <taxon>Thermodesulfobacteriota</taxon>
        <taxon>Desulfovibrionia</taxon>
        <taxon>Desulfovibrionales</taxon>
        <taxon>Desulfovibrionaceae</taxon>
        <taxon>Humidesulfovibrio</taxon>
    </lineage>
</organism>
<name>A0A239BLB6_9BACT</name>
<sequence>MDNTISIYTSTIASGVTFPRTAGGAQHDTGWDYPAWVVLSVEERQRMSRFVRFDDALLYCAAHSLKRQALSLHFPAIAPSEWRFSHEGNGKPVIANAVASDTIHFSLSHSWPVAAVAISRVRPCGVDVETEAGAPKNLDGMDAALHPAEQACLRDATDKRSCFLDLWTRKEAAAKALGCGLAWEFSSFHVCPRCGCVLCADGSPASVCARSVPFRPGVSLAVGWIGLVNDVLDIQTRCADANMLAPRPTGTRRPRPANGGPNGRSFAEAMERRQ</sequence>
<feature type="region of interest" description="Disordered" evidence="3">
    <location>
        <begin position="244"/>
        <end position="274"/>
    </location>
</feature>
<dbReference type="InterPro" id="IPR055066">
    <property type="entry name" value="AASDHPPT_N"/>
</dbReference>
<dbReference type="AlphaFoldDB" id="A0A239BLB6"/>
<dbReference type="Pfam" id="PF22624">
    <property type="entry name" value="AASDHPPT_N"/>
    <property type="match status" value="1"/>
</dbReference>
<proteinExistence type="inferred from homology"/>
<dbReference type="GO" id="GO:0000287">
    <property type="term" value="F:magnesium ion binding"/>
    <property type="evidence" value="ECO:0007669"/>
    <property type="project" value="InterPro"/>
</dbReference>
<reference evidence="6 7" key="1">
    <citation type="submission" date="2017-06" db="EMBL/GenBank/DDBJ databases">
        <authorList>
            <person name="Kim H.J."/>
            <person name="Triplett B.A."/>
        </authorList>
    </citation>
    <scope>NUCLEOTIDE SEQUENCE [LARGE SCALE GENOMIC DNA]</scope>
    <source>
        <strain evidence="6 7">DSM 13116</strain>
    </source>
</reference>